<evidence type="ECO:0000259" key="9">
    <source>
        <dbReference type="PROSITE" id="PS50004"/>
    </source>
</evidence>
<dbReference type="GO" id="GO:0005737">
    <property type="term" value="C:cytoplasm"/>
    <property type="evidence" value="ECO:0007669"/>
    <property type="project" value="UniProtKB-SubCell"/>
</dbReference>
<comment type="similarity">
    <text evidence="2">Belongs to the tollip family.</text>
</comment>
<dbReference type="GO" id="GO:0043130">
    <property type="term" value="F:ubiquitin binding"/>
    <property type="evidence" value="ECO:0007669"/>
    <property type="project" value="InterPro"/>
</dbReference>
<dbReference type="InterPro" id="IPR009060">
    <property type="entry name" value="UBA-like_sf"/>
</dbReference>
<evidence type="ECO:0008006" key="13">
    <source>
        <dbReference type="Google" id="ProtNLM"/>
    </source>
</evidence>
<dbReference type="InterPro" id="IPR035892">
    <property type="entry name" value="C2_domain_sf"/>
</dbReference>
<dbReference type="Gene3D" id="1.10.8.10">
    <property type="entry name" value="DNA helicase RuvA subunit, C-terminal domain"/>
    <property type="match status" value="1"/>
</dbReference>
<evidence type="ECO:0000256" key="4">
    <source>
        <dbReference type="ARBA" id="ARBA00022588"/>
    </source>
</evidence>
<dbReference type="SUPFAM" id="SSF49562">
    <property type="entry name" value="C2 domain (Calcium/lipid-binding domain, CaLB)"/>
    <property type="match status" value="1"/>
</dbReference>
<keyword evidence="8" id="KW-0395">Inflammatory response</keyword>
<dbReference type="Gene3D" id="2.60.40.150">
    <property type="entry name" value="C2 domain"/>
    <property type="match status" value="1"/>
</dbReference>
<dbReference type="OrthoDB" id="9942608at2759"/>
<keyword evidence="4" id="KW-0399">Innate immunity</keyword>
<evidence type="ECO:0000313" key="11">
    <source>
        <dbReference type="EMBL" id="CAH0387075.1"/>
    </source>
</evidence>
<dbReference type="CDD" id="cd04016">
    <property type="entry name" value="C2_Tollip"/>
    <property type="match status" value="1"/>
</dbReference>
<evidence type="ECO:0000256" key="3">
    <source>
        <dbReference type="ARBA" id="ARBA00022490"/>
    </source>
</evidence>
<protein>
    <recommendedName>
        <fullName evidence="13">Toll-interacting protein</fullName>
    </recommendedName>
</protein>
<evidence type="ECO:0000259" key="10">
    <source>
        <dbReference type="PROSITE" id="PS51140"/>
    </source>
</evidence>
<gene>
    <name evidence="11" type="ORF">BEMITA_LOCUS6129</name>
</gene>
<keyword evidence="3" id="KW-0963">Cytoplasm</keyword>
<accession>A0A9P0F3W4</accession>
<dbReference type="FunFam" id="1.10.8.10:FF:000036">
    <property type="entry name" value="Toll-interacting protein-like Protein"/>
    <property type="match status" value="1"/>
</dbReference>
<name>A0A9P0F3W4_BEMTA</name>
<comment type="subcellular location">
    <subcellularLocation>
        <location evidence="1">Cytoplasm</location>
    </subcellularLocation>
</comment>
<dbReference type="PANTHER" id="PTHR16461:SF5">
    <property type="entry name" value="TOLL-INTERACTING PROTEIN"/>
    <property type="match status" value="1"/>
</dbReference>
<dbReference type="InterPro" id="IPR000008">
    <property type="entry name" value="C2_dom"/>
</dbReference>
<dbReference type="PROSITE" id="PS51140">
    <property type="entry name" value="CUE"/>
    <property type="match status" value="1"/>
</dbReference>
<dbReference type="AlphaFoldDB" id="A0A9P0F3W4"/>
<evidence type="ECO:0000256" key="1">
    <source>
        <dbReference type="ARBA" id="ARBA00004496"/>
    </source>
</evidence>
<proteinExistence type="inferred from homology"/>
<dbReference type="CDD" id="cd14363">
    <property type="entry name" value="CUE_TOLIP"/>
    <property type="match status" value="1"/>
</dbReference>
<keyword evidence="6" id="KW-0391">Immunity</keyword>
<sequence>MAATASPESINAERRKRVFVGELPQDFLRITVSPQQQQEAADQQTALAIQQQLSQSLANGFVGRLNITVAHAKLTKNYGMMRMDPYVRLRVGHCVYETHTDPHGGKNPRWNKVVQCFLQPGVNSISLEIYDECSFTMDELVAWAHIPIPEKVFEGVTVENWFPLSGKQGDDAEGAIYLVLSYSNAPTVNPYFYGAGAVPPVMMVPSTNQTMFGMRSYAPMPVYSQPSQQNQAQPLNEETLKQIEEMFPNMDKEVIKSVFEFNRGNKDTTVNAILQMAE</sequence>
<dbReference type="SMART" id="SM00239">
    <property type="entry name" value="C2"/>
    <property type="match status" value="1"/>
</dbReference>
<dbReference type="GO" id="GO:0045087">
    <property type="term" value="P:innate immune response"/>
    <property type="evidence" value="ECO:0007669"/>
    <property type="project" value="UniProtKB-KW"/>
</dbReference>
<dbReference type="PROSITE" id="PS50004">
    <property type="entry name" value="C2"/>
    <property type="match status" value="1"/>
</dbReference>
<keyword evidence="5" id="KW-0677">Repeat</keyword>
<feature type="domain" description="CUE" evidence="10">
    <location>
        <begin position="235"/>
        <end position="278"/>
    </location>
</feature>
<dbReference type="GO" id="GO:0031624">
    <property type="term" value="F:ubiquitin conjugating enzyme binding"/>
    <property type="evidence" value="ECO:0007669"/>
    <property type="project" value="TreeGrafter"/>
</dbReference>
<dbReference type="SMART" id="SM00546">
    <property type="entry name" value="CUE"/>
    <property type="match status" value="1"/>
</dbReference>
<evidence type="ECO:0000256" key="2">
    <source>
        <dbReference type="ARBA" id="ARBA00009278"/>
    </source>
</evidence>
<dbReference type="SUPFAM" id="SSF46934">
    <property type="entry name" value="UBA-like"/>
    <property type="match status" value="1"/>
</dbReference>
<dbReference type="Pfam" id="PF02845">
    <property type="entry name" value="CUE"/>
    <property type="match status" value="1"/>
</dbReference>
<evidence type="ECO:0000313" key="12">
    <source>
        <dbReference type="Proteomes" id="UP001152759"/>
    </source>
</evidence>
<evidence type="ECO:0000256" key="5">
    <source>
        <dbReference type="ARBA" id="ARBA00022737"/>
    </source>
</evidence>
<evidence type="ECO:0000256" key="7">
    <source>
        <dbReference type="ARBA" id="ARBA00023006"/>
    </source>
</evidence>
<dbReference type="Proteomes" id="UP001152759">
    <property type="component" value="Chromosome 3"/>
</dbReference>
<organism evidence="11 12">
    <name type="scientific">Bemisia tabaci</name>
    <name type="common">Sweetpotato whitefly</name>
    <name type="synonym">Aleurodes tabaci</name>
    <dbReference type="NCBI Taxonomy" id="7038"/>
    <lineage>
        <taxon>Eukaryota</taxon>
        <taxon>Metazoa</taxon>
        <taxon>Ecdysozoa</taxon>
        <taxon>Arthropoda</taxon>
        <taxon>Hexapoda</taxon>
        <taxon>Insecta</taxon>
        <taxon>Pterygota</taxon>
        <taxon>Neoptera</taxon>
        <taxon>Paraneoptera</taxon>
        <taxon>Hemiptera</taxon>
        <taxon>Sternorrhyncha</taxon>
        <taxon>Aleyrodoidea</taxon>
        <taxon>Aleyrodidae</taxon>
        <taxon>Aleyrodinae</taxon>
        <taxon>Bemisia</taxon>
    </lineage>
</organism>
<keyword evidence="12" id="KW-1185">Reference proteome</keyword>
<dbReference type="PANTHER" id="PTHR16461">
    <property type="entry name" value="TOLL-INTERACTING PROTEIN"/>
    <property type="match status" value="1"/>
</dbReference>
<dbReference type="InterPro" id="IPR041799">
    <property type="entry name" value="TOLIP_CUE"/>
</dbReference>
<dbReference type="GO" id="GO:0006914">
    <property type="term" value="P:autophagy"/>
    <property type="evidence" value="ECO:0007669"/>
    <property type="project" value="UniProtKB-KW"/>
</dbReference>
<dbReference type="EMBL" id="OU963864">
    <property type="protein sequence ID" value="CAH0387075.1"/>
    <property type="molecule type" value="Genomic_DNA"/>
</dbReference>
<dbReference type="InterPro" id="IPR003892">
    <property type="entry name" value="CUE"/>
</dbReference>
<reference evidence="11" key="1">
    <citation type="submission" date="2021-12" db="EMBL/GenBank/DDBJ databases">
        <authorList>
            <person name="King R."/>
        </authorList>
    </citation>
    <scope>NUCLEOTIDE SEQUENCE</scope>
</reference>
<feature type="domain" description="C2" evidence="9">
    <location>
        <begin position="45"/>
        <end position="162"/>
    </location>
</feature>
<dbReference type="GO" id="GO:0006511">
    <property type="term" value="P:ubiquitin-dependent protein catabolic process"/>
    <property type="evidence" value="ECO:0007669"/>
    <property type="project" value="TreeGrafter"/>
</dbReference>
<evidence type="ECO:0000256" key="8">
    <source>
        <dbReference type="ARBA" id="ARBA00023198"/>
    </source>
</evidence>
<evidence type="ECO:0000256" key="6">
    <source>
        <dbReference type="ARBA" id="ARBA00022859"/>
    </source>
</evidence>
<keyword evidence="7" id="KW-0072">Autophagy</keyword>
<dbReference type="FunFam" id="2.60.40.150:FF:000055">
    <property type="entry name" value="Toll-interacting protein-like Protein"/>
    <property type="match status" value="1"/>
</dbReference>
<dbReference type="InterPro" id="IPR037301">
    <property type="entry name" value="Tollip_C2"/>
</dbReference>
<dbReference type="KEGG" id="btab:109032343"/>
<dbReference type="Pfam" id="PF00168">
    <property type="entry name" value="C2"/>
    <property type="match status" value="1"/>
</dbReference>